<organism evidence="1 2">
    <name type="scientific">Clavelina lepadiformis</name>
    <name type="common">Light-bulb sea squirt</name>
    <name type="synonym">Ascidia lepadiformis</name>
    <dbReference type="NCBI Taxonomy" id="159417"/>
    <lineage>
        <taxon>Eukaryota</taxon>
        <taxon>Metazoa</taxon>
        <taxon>Chordata</taxon>
        <taxon>Tunicata</taxon>
        <taxon>Ascidiacea</taxon>
        <taxon>Aplousobranchia</taxon>
        <taxon>Clavelinidae</taxon>
        <taxon>Clavelina</taxon>
    </lineage>
</organism>
<reference evidence="1 2" key="1">
    <citation type="submission" date="2024-02" db="EMBL/GenBank/DDBJ databases">
        <authorList>
            <person name="Daric V."/>
            <person name="Darras S."/>
        </authorList>
    </citation>
    <scope>NUCLEOTIDE SEQUENCE [LARGE SCALE GENOMIC DNA]</scope>
</reference>
<dbReference type="Proteomes" id="UP001642483">
    <property type="component" value="Unassembled WGS sequence"/>
</dbReference>
<protein>
    <submittedName>
        <fullName evidence="1">Uncharacterized protein</fullName>
    </submittedName>
</protein>
<comment type="caution">
    <text evidence="1">The sequence shown here is derived from an EMBL/GenBank/DDBJ whole genome shotgun (WGS) entry which is preliminary data.</text>
</comment>
<proteinExistence type="predicted"/>
<sequence>MIAGTWSAVPRPSIVTVKTGDNIVSESCLLQPQKPTVLRKVCVFPLLILPSTTLLHVFTCCPTYACVPITLLYGHCQYDKPPNGTSRPAKACFCFTIPHKYPMAVKLIHQPG</sequence>
<name>A0ABP0FXN9_CLALP</name>
<evidence type="ECO:0000313" key="1">
    <source>
        <dbReference type="EMBL" id="CAK8683314.1"/>
    </source>
</evidence>
<gene>
    <name evidence="1" type="ORF">CVLEPA_LOCUS14399</name>
</gene>
<keyword evidence="2" id="KW-1185">Reference proteome</keyword>
<evidence type="ECO:0000313" key="2">
    <source>
        <dbReference type="Proteomes" id="UP001642483"/>
    </source>
</evidence>
<dbReference type="EMBL" id="CAWYQH010000097">
    <property type="protein sequence ID" value="CAK8683314.1"/>
    <property type="molecule type" value="Genomic_DNA"/>
</dbReference>
<accession>A0ABP0FXN9</accession>